<accession>A0A6J8CQP3</accession>
<dbReference type="AlphaFoldDB" id="A0A6J8CQP3"/>
<dbReference type="InterPro" id="IPR036397">
    <property type="entry name" value="RNaseH_sf"/>
</dbReference>
<proteinExistence type="predicted"/>
<dbReference type="FunFam" id="3.30.70.270:FF:000020">
    <property type="entry name" value="Transposon Tf2-6 polyprotein-like Protein"/>
    <property type="match status" value="1"/>
</dbReference>
<feature type="compositionally biased region" description="Polar residues" evidence="7">
    <location>
        <begin position="744"/>
        <end position="753"/>
    </location>
</feature>
<dbReference type="PROSITE" id="PS50994">
    <property type="entry name" value="INTEGRASE"/>
    <property type="match status" value="1"/>
</dbReference>
<dbReference type="GO" id="GO:0004519">
    <property type="term" value="F:endonuclease activity"/>
    <property type="evidence" value="ECO:0007669"/>
    <property type="project" value="UniProtKB-KW"/>
</dbReference>
<dbReference type="PANTHER" id="PTHR37984:SF5">
    <property type="entry name" value="PROTEIN NYNRIN-LIKE"/>
    <property type="match status" value="1"/>
</dbReference>
<keyword evidence="2" id="KW-0548">Nucleotidyltransferase</keyword>
<evidence type="ECO:0000256" key="4">
    <source>
        <dbReference type="ARBA" id="ARBA00022759"/>
    </source>
</evidence>
<keyword evidence="1" id="KW-0808">Transferase</keyword>
<dbReference type="InterPro" id="IPR001584">
    <property type="entry name" value="Integrase_cat-core"/>
</dbReference>
<dbReference type="GO" id="GO:0016787">
    <property type="term" value="F:hydrolase activity"/>
    <property type="evidence" value="ECO:0007669"/>
    <property type="project" value="UniProtKB-KW"/>
</dbReference>
<dbReference type="InterPro" id="IPR043502">
    <property type="entry name" value="DNA/RNA_pol_sf"/>
</dbReference>
<gene>
    <name evidence="9" type="ORF">MCOR_31660</name>
</gene>
<keyword evidence="5" id="KW-0378">Hydrolase</keyword>
<evidence type="ECO:0000313" key="9">
    <source>
        <dbReference type="EMBL" id="CAC5397202.1"/>
    </source>
</evidence>
<dbReference type="OrthoDB" id="6091944at2759"/>
<dbReference type="GO" id="GO:0003676">
    <property type="term" value="F:nucleic acid binding"/>
    <property type="evidence" value="ECO:0007669"/>
    <property type="project" value="InterPro"/>
</dbReference>
<dbReference type="InterPro" id="IPR050951">
    <property type="entry name" value="Retrovirus_Pol_polyprotein"/>
</dbReference>
<dbReference type="Gene3D" id="3.30.70.270">
    <property type="match status" value="1"/>
</dbReference>
<keyword evidence="10" id="KW-1185">Reference proteome</keyword>
<organism evidence="9 10">
    <name type="scientific">Mytilus coruscus</name>
    <name type="common">Sea mussel</name>
    <dbReference type="NCBI Taxonomy" id="42192"/>
    <lineage>
        <taxon>Eukaryota</taxon>
        <taxon>Metazoa</taxon>
        <taxon>Spiralia</taxon>
        <taxon>Lophotrochozoa</taxon>
        <taxon>Mollusca</taxon>
        <taxon>Bivalvia</taxon>
        <taxon>Autobranchia</taxon>
        <taxon>Pteriomorphia</taxon>
        <taxon>Mytilida</taxon>
        <taxon>Mytiloidea</taxon>
        <taxon>Mytilidae</taxon>
        <taxon>Mytilinae</taxon>
        <taxon>Mytilus</taxon>
    </lineage>
</organism>
<dbReference type="InterPro" id="IPR043128">
    <property type="entry name" value="Rev_trsase/Diguanyl_cyclase"/>
</dbReference>
<keyword evidence="4" id="KW-0255">Endonuclease</keyword>
<dbReference type="Gene3D" id="3.30.420.10">
    <property type="entry name" value="Ribonuclease H-like superfamily/Ribonuclease H"/>
    <property type="match status" value="1"/>
</dbReference>
<evidence type="ECO:0000256" key="3">
    <source>
        <dbReference type="ARBA" id="ARBA00022722"/>
    </source>
</evidence>
<dbReference type="Proteomes" id="UP000507470">
    <property type="component" value="Unassembled WGS sequence"/>
</dbReference>
<dbReference type="EMBL" id="CACVKT020005666">
    <property type="protein sequence ID" value="CAC5397202.1"/>
    <property type="molecule type" value="Genomic_DNA"/>
</dbReference>
<sequence>MANQDIGVVFQDLATQMTGLSNEIGTQGIAQMIPSYDGTPSKSKEWIRNIEKYSLLINIPQGRVKLIAYQTSHGCVSLFLQRFLNDHENITWPEVKAELASRFAEITDSQHAFMLFRKIKQKREENVQIFAERLLTLAEEAYIGQSGSLQAIERQLKKIVLANQDVFAEKDTDLGRTETVKTKIDTGNNHPIQLRPYRTFLNQRPIDEKAVKEMLEANIIRRLRQHNLKLKLKKCGFLQKKYLGFVINENGKSPDKDKVKVIKSLKSTATVKEVRSFIGMTSFYRRSIPNFSKIAEPIIELTKKYAKFNWSDTCQKAFDSLTVVPLLGNPDTSKTYTLYCDASDTRIGACLTQPCKDTEKKIYGVKSAEKPIYFLSHKLSRTQRKWPIIEKEAFAIHYALQKLDHYLHGAEFVIKSDHKPLKYLLESQIHNKRIQMWALGISGYNCKIEYISGIENTCADLLSRGSSKDGQNSETSEIEIDISDKAFEVNTLNSNQFNPKHFASCKLLENKTDEEELTKTGWVEAFALPNKESINLAHLFLEEIFPRFSCPLAVLTDNGSENVSKIMQETLKTLNIHHITTSYYHPQSNAKVERFHRTLYDVLSKKIKDNAQTWDLYLNQALAAIRFNVNESTKFSPYFLLYNRDSELPIDNILKPRRKYYGEEEHKIALQKQHKSFVLVHKHLKRAKKRQAKYANKNTKEELSNKFKQNQHRLHIENDYDSVLNSEIFNQTTDIDYDGESDNYDQSTDNDMSVNEIKLKPKKKRRVKHKSDT</sequence>
<evidence type="ECO:0000259" key="8">
    <source>
        <dbReference type="PROSITE" id="PS50994"/>
    </source>
</evidence>
<dbReference type="PANTHER" id="PTHR37984">
    <property type="entry name" value="PROTEIN CBG26694"/>
    <property type="match status" value="1"/>
</dbReference>
<dbReference type="SUPFAM" id="SSF56672">
    <property type="entry name" value="DNA/RNA polymerases"/>
    <property type="match status" value="1"/>
</dbReference>
<protein>
    <recommendedName>
        <fullName evidence="8">Integrase catalytic domain-containing protein</fullName>
    </recommendedName>
</protein>
<dbReference type="InterPro" id="IPR041373">
    <property type="entry name" value="RT_RNaseH"/>
</dbReference>
<dbReference type="GO" id="GO:0003964">
    <property type="term" value="F:RNA-directed DNA polymerase activity"/>
    <property type="evidence" value="ECO:0007669"/>
    <property type="project" value="UniProtKB-KW"/>
</dbReference>
<reference evidence="9 10" key="1">
    <citation type="submission" date="2020-06" db="EMBL/GenBank/DDBJ databases">
        <authorList>
            <person name="Li R."/>
            <person name="Bekaert M."/>
        </authorList>
    </citation>
    <scope>NUCLEOTIDE SEQUENCE [LARGE SCALE GENOMIC DNA]</scope>
    <source>
        <strain evidence="10">wild</strain>
    </source>
</reference>
<keyword evidence="6" id="KW-0695">RNA-directed DNA polymerase</keyword>
<evidence type="ECO:0000313" key="10">
    <source>
        <dbReference type="Proteomes" id="UP000507470"/>
    </source>
</evidence>
<dbReference type="SUPFAM" id="SSF53098">
    <property type="entry name" value="Ribonuclease H-like"/>
    <property type="match status" value="1"/>
</dbReference>
<feature type="region of interest" description="Disordered" evidence="7">
    <location>
        <begin position="735"/>
        <end position="773"/>
    </location>
</feature>
<evidence type="ECO:0000256" key="1">
    <source>
        <dbReference type="ARBA" id="ARBA00022679"/>
    </source>
</evidence>
<dbReference type="CDD" id="cd09274">
    <property type="entry name" value="RNase_HI_RT_Ty3"/>
    <property type="match status" value="1"/>
</dbReference>
<evidence type="ECO:0000256" key="6">
    <source>
        <dbReference type="ARBA" id="ARBA00022918"/>
    </source>
</evidence>
<dbReference type="GO" id="GO:0015074">
    <property type="term" value="P:DNA integration"/>
    <property type="evidence" value="ECO:0007669"/>
    <property type="project" value="InterPro"/>
</dbReference>
<feature type="compositionally biased region" description="Basic residues" evidence="7">
    <location>
        <begin position="760"/>
        <end position="773"/>
    </location>
</feature>
<name>A0A6J8CQP3_MYTCO</name>
<evidence type="ECO:0000256" key="7">
    <source>
        <dbReference type="SAM" id="MobiDB-lite"/>
    </source>
</evidence>
<dbReference type="Pfam" id="PF17917">
    <property type="entry name" value="RT_RNaseH"/>
    <property type="match status" value="1"/>
</dbReference>
<evidence type="ECO:0000256" key="2">
    <source>
        <dbReference type="ARBA" id="ARBA00022695"/>
    </source>
</evidence>
<keyword evidence="3" id="KW-0540">Nuclease</keyword>
<dbReference type="InterPro" id="IPR012337">
    <property type="entry name" value="RNaseH-like_sf"/>
</dbReference>
<evidence type="ECO:0000256" key="5">
    <source>
        <dbReference type="ARBA" id="ARBA00022801"/>
    </source>
</evidence>
<feature type="domain" description="Integrase catalytic" evidence="8">
    <location>
        <begin position="518"/>
        <end position="657"/>
    </location>
</feature>